<comment type="similarity">
    <text evidence="7">Belongs to the transcriptional regulatory Rex family.</text>
</comment>
<comment type="subunit">
    <text evidence="7">Homodimer.</text>
</comment>
<dbReference type="InterPro" id="IPR003781">
    <property type="entry name" value="CoA-bd"/>
</dbReference>
<feature type="binding site" evidence="7">
    <location>
        <begin position="90"/>
        <end position="95"/>
    </location>
    <ligand>
        <name>NAD(+)</name>
        <dbReference type="ChEBI" id="CHEBI:57540"/>
    </ligand>
</feature>
<dbReference type="PANTHER" id="PTHR35786">
    <property type="entry name" value="REDOX-SENSING TRANSCRIPTIONAL REPRESSOR REX"/>
    <property type="match status" value="1"/>
</dbReference>
<keyword evidence="4 7" id="KW-0520">NAD</keyword>
<dbReference type="NCBIfam" id="NF003993">
    <property type="entry name" value="PRK05472.2-2"/>
    <property type="match status" value="1"/>
</dbReference>
<evidence type="ECO:0000256" key="3">
    <source>
        <dbReference type="ARBA" id="ARBA00023015"/>
    </source>
</evidence>
<dbReference type="Pfam" id="PF06971">
    <property type="entry name" value="Put_DNA-bind_N"/>
    <property type="match status" value="1"/>
</dbReference>
<dbReference type="Gene3D" id="3.40.50.720">
    <property type="entry name" value="NAD(P)-binding Rossmann-like Domain"/>
    <property type="match status" value="1"/>
</dbReference>
<dbReference type="Pfam" id="PF02629">
    <property type="entry name" value="CoA_binding"/>
    <property type="match status" value="1"/>
</dbReference>
<evidence type="ECO:0000313" key="9">
    <source>
        <dbReference type="EMBL" id="MFC0583065.1"/>
    </source>
</evidence>
<accession>A0ABV6PD70</accession>
<dbReference type="Gene3D" id="1.10.10.10">
    <property type="entry name" value="Winged helix-like DNA-binding domain superfamily/Winged helix DNA-binding domain"/>
    <property type="match status" value="1"/>
</dbReference>
<dbReference type="SUPFAM" id="SSF51735">
    <property type="entry name" value="NAD(P)-binding Rossmann-fold domains"/>
    <property type="match status" value="1"/>
</dbReference>
<dbReference type="NCBIfam" id="NF003995">
    <property type="entry name" value="PRK05472.2-4"/>
    <property type="match status" value="1"/>
</dbReference>
<dbReference type="SMART" id="SM00881">
    <property type="entry name" value="CoA_binding"/>
    <property type="match status" value="1"/>
</dbReference>
<dbReference type="InterPro" id="IPR036291">
    <property type="entry name" value="NAD(P)-bd_dom_sf"/>
</dbReference>
<dbReference type="Proteomes" id="UP001589862">
    <property type="component" value="Unassembled WGS sequence"/>
</dbReference>
<evidence type="ECO:0000256" key="6">
    <source>
        <dbReference type="ARBA" id="ARBA00023163"/>
    </source>
</evidence>
<dbReference type="RefSeq" id="WP_377460725.1">
    <property type="nucleotide sequence ID" value="NZ_JBHLUB010000032.1"/>
</dbReference>
<dbReference type="PANTHER" id="PTHR35786:SF1">
    <property type="entry name" value="REDOX-SENSING TRANSCRIPTIONAL REPRESSOR REX 1"/>
    <property type="match status" value="1"/>
</dbReference>
<dbReference type="InterPro" id="IPR036388">
    <property type="entry name" value="WH-like_DNA-bd_sf"/>
</dbReference>
<dbReference type="InterPro" id="IPR036390">
    <property type="entry name" value="WH_DNA-bd_sf"/>
</dbReference>
<evidence type="ECO:0000259" key="8">
    <source>
        <dbReference type="SMART" id="SM00881"/>
    </source>
</evidence>
<evidence type="ECO:0000256" key="2">
    <source>
        <dbReference type="ARBA" id="ARBA00022491"/>
    </source>
</evidence>
<dbReference type="EMBL" id="JBHLUB010000032">
    <property type="protein sequence ID" value="MFC0583065.1"/>
    <property type="molecule type" value="Genomic_DNA"/>
</dbReference>
<evidence type="ECO:0000256" key="4">
    <source>
        <dbReference type="ARBA" id="ARBA00023027"/>
    </source>
</evidence>
<evidence type="ECO:0000256" key="1">
    <source>
        <dbReference type="ARBA" id="ARBA00022490"/>
    </source>
</evidence>
<keyword evidence="1 7" id="KW-0963">Cytoplasm</keyword>
<proteinExistence type="inferred from homology"/>
<dbReference type="InterPro" id="IPR022876">
    <property type="entry name" value="Tscrpt_rep_Rex"/>
</dbReference>
<comment type="function">
    <text evidence="7">Modulates transcription in response to changes in cellular NADH/NAD(+) redox state.</text>
</comment>
<dbReference type="InterPro" id="IPR058236">
    <property type="entry name" value="Rex_actinobacterial-type"/>
</dbReference>
<dbReference type="NCBIfam" id="NF003989">
    <property type="entry name" value="PRK05472.1-3"/>
    <property type="match status" value="1"/>
</dbReference>
<dbReference type="SUPFAM" id="SSF46785">
    <property type="entry name" value="Winged helix' DNA-binding domain"/>
    <property type="match status" value="1"/>
</dbReference>
<feature type="domain" description="CoA-binding" evidence="8">
    <location>
        <begin position="80"/>
        <end position="180"/>
    </location>
</feature>
<evidence type="ECO:0000256" key="5">
    <source>
        <dbReference type="ARBA" id="ARBA00023125"/>
    </source>
</evidence>
<keyword evidence="5 7" id="KW-0238">DNA-binding</keyword>
<dbReference type="NCBIfam" id="NF003994">
    <property type="entry name" value="PRK05472.2-3"/>
    <property type="match status" value="1"/>
</dbReference>
<evidence type="ECO:0000313" key="10">
    <source>
        <dbReference type="Proteomes" id="UP001589862"/>
    </source>
</evidence>
<comment type="caution">
    <text evidence="9">The sequence shown here is derived from an EMBL/GenBank/DDBJ whole genome shotgun (WGS) entry which is preliminary data.</text>
</comment>
<organism evidence="9 10">
    <name type="scientific">Micrococcoides hystricis</name>
    <dbReference type="NCBI Taxonomy" id="1572761"/>
    <lineage>
        <taxon>Bacteria</taxon>
        <taxon>Bacillati</taxon>
        <taxon>Actinomycetota</taxon>
        <taxon>Actinomycetes</taxon>
        <taxon>Micrococcales</taxon>
        <taxon>Micrococcaceae</taxon>
        <taxon>Micrococcoides</taxon>
    </lineage>
</organism>
<keyword evidence="2 7" id="KW-0678">Repressor</keyword>
<dbReference type="NCBIfam" id="NF003996">
    <property type="entry name" value="PRK05472.2-5"/>
    <property type="match status" value="1"/>
</dbReference>
<reference evidence="9 10" key="1">
    <citation type="submission" date="2024-09" db="EMBL/GenBank/DDBJ databases">
        <authorList>
            <person name="Sun Q."/>
            <person name="Mori K."/>
        </authorList>
    </citation>
    <scope>NUCLEOTIDE SEQUENCE [LARGE SCALE GENOMIC DNA]</scope>
    <source>
        <strain evidence="9 10">NCAIM B.02604</strain>
    </source>
</reference>
<sequence length="209" mass="21923">MTRARLSAATISRLPVYLRVLNAVADEGQQHVSSSWLAQATGVNSDVLRKDLSALGSMGRRGVGYQVDTVKAALEKALGLGSVHPVVLIGAGHLGQAIAGYRGFSPRGYQIAAIIDADENLWGTHVAGLRVQSPQELPDLVAEHKIGFAIVAVPAHAAQAVADQLCAAGVRGILNFAPVELTVPEGVQVRGIDLAHELQILTYLSTGQI</sequence>
<comment type="subcellular location">
    <subcellularLocation>
        <location evidence="7">Cytoplasm</location>
    </subcellularLocation>
</comment>
<keyword evidence="3 7" id="KW-0805">Transcription regulation</keyword>
<dbReference type="HAMAP" id="MF_01131">
    <property type="entry name" value="Rex"/>
    <property type="match status" value="1"/>
</dbReference>
<evidence type="ECO:0000256" key="7">
    <source>
        <dbReference type="HAMAP-Rule" id="MF_01131"/>
    </source>
</evidence>
<protein>
    <recommendedName>
        <fullName evidence="7">Redox-sensing transcriptional repressor Rex</fullName>
    </recommendedName>
</protein>
<feature type="DNA-binding region" description="H-T-H motif" evidence="7">
    <location>
        <begin position="16"/>
        <end position="55"/>
    </location>
</feature>
<keyword evidence="10" id="KW-1185">Reference proteome</keyword>
<dbReference type="InterPro" id="IPR009718">
    <property type="entry name" value="Rex_DNA-bd_C_dom"/>
</dbReference>
<dbReference type="NCBIfam" id="NF003992">
    <property type="entry name" value="PRK05472.2-1"/>
    <property type="match status" value="1"/>
</dbReference>
<name>A0ABV6PD70_9MICC</name>
<gene>
    <name evidence="7" type="primary">rex</name>
    <name evidence="9" type="ORF">ACFFFR_11875</name>
</gene>
<keyword evidence="6 7" id="KW-0804">Transcription</keyword>